<gene>
    <name evidence="1" type="ORF">Airi01_021000</name>
</gene>
<organism evidence="1 2">
    <name type="scientific">Actinoallomurus iriomotensis</name>
    <dbReference type="NCBI Taxonomy" id="478107"/>
    <lineage>
        <taxon>Bacteria</taxon>
        <taxon>Bacillati</taxon>
        <taxon>Actinomycetota</taxon>
        <taxon>Actinomycetes</taxon>
        <taxon>Streptosporangiales</taxon>
        <taxon>Thermomonosporaceae</taxon>
        <taxon>Actinoallomurus</taxon>
    </lineage>
</organism>
<dbReference type="SUPFAM" id="SSF48208">
    <property type="entry name" value="Six-hairpin glycosidases"/>
    <property type="match status" value="1"/>
</dbReference>
<reference evidence="1" key="1">
    <citation type="submission" date="2023-03" db="EMBL/GenBank/DDBJ databases">
        <title>Actinoallomurus iriomotensis NBRC 103681.</title>
        <authorList>
            <person name="Ichikawa N."/>
            <person name="Sato H."/>
            <person name="Tonouchi N."/>
        </authorList>
    </citation>
    <scope>NUCLEOTIDE SEQUENCE</scope>
    <source>
        <strain evidence="1">NBRC 103681</strain>
    </source>
</reference>
<dbReference type="GO" id="GO:0005975">
    <property type="term" value="P:carbohydrate metabolic process"/>
    <property type="evidence" value="ECO:0007669"/>
    <property type="project" value="InterPro"/>
</dbReference>
<dbReference type="InterPro" id="IPR008928">
    <property type="entry name" value="6-hairpin_glycosidase_sf"/>
</dbReference>
<sequence>MKPHSPLPSTRPLSRRGLLTAAGGAALLVALPVSRAGASAPGALPDLAPLPPGAPDRKVFAPAEQRYAPYLVTLAPMVDDMDDDGFFAGGWWRSPAAPYNARVQEHVYTLSWFYANARRWNPYAGDSALLAALDAGLGHYLSLQHDDGSWPEYSIGEHSMPATGFAMGYLSKTLGILRKARVLPERQAQIRTALRSAMTWFLDPATTAIWQTPLAYANQATAGLAGASLALNLDPDSFLRQRLTDAIARLARTGQSPAGFFIEQRGMDMNYNFEVMLPETADAYHQTGDKTFVSMARAFADWLGYNLVREPDGSGYIANIAPSTRTSSRYYDDIRSDPDRTALNWTFVREVPELGAFLTTREDLAAARAAWAADPAPVPPLQKQDTSPRILTHAIYGENFPTRKEKKKAVADLPYLKKTHFVELRSDLGQDFLYVRRPGLYVGGYFGTRATTHTRTGLTFLWHPAAGMVVHSLNDSNETCWATVLSNGNPDAAANQPAEYFDGEPGGPAWTGKRSHSEGTFGIRYHTANSSVRTDVILTHDTVRRSVQATSAATEQIPLILHPTDKVTFTDGTRATYGADTGATATGLDLRRGNTVIAIRWGTARPATLQHGASTYFRDGERLIHVLRIPHGGRLDTVIKLA</sequence>
<dbReference type="Proteomes" id="UP001165135">
    <property type="component" value="Unassembled WGS sequence"/>
</dbReference>
<dbReference type="RefSeq" id="WP_285619394.1">
    <property type="nucleotide sequence ID" value="NZ_BSTJ01000002.1"/>
</dbReference>
<protein>
    <submittedName>
        <fullName evidence="1">Uncharacterized protein</fullName>
    </submittedName>
</protein>
<name>A0A9W6RDJ3_9ACTN</name>
<dbReference type="InterPro" id="IPR006311">
    <property type="entry name" value="TAT_signal"/>
</dbReference>
<dbReference type="AlphaFoldDB" id="A0A9W6RDJ3"/>
<dbReference type="PROSITE" id="PS51318">
    <property type="entry name" value="TAT"/>
    <property type="match status" value="1"/>
</dbReference>
<dbReference type="EMBL" id="BSTJ01000002">
    <property type="protein sequence ID" value="GLY73833.1"/>
    <property type="molecule type" value="Genomic_DNA"/>
</dbReference>
<comment type="caution">
    <text evidence="1">The sequence shown here is derived from an EMBL/GenBank/DDBJ whole genome shotgun (WGS) entry which is preliminary data.</text>
</comment>
<proteinExistence type="predicted"/>
<dbReference type="SUPFAM" id="SSF81853">
    <property type="entry name" value="Family 10 polysaccharide lyase"/>
    <property type="match status" value="1"/>
</dbReference>
<evidence type="ECO:0000313" key="2">
    <source>
        <dbReference type="Proteomes" id="UP001165135"/>
    </source>
</evidence>
<evidence type="ECO:0000313" key="1">
    <source>
        <dbReference type="EMBL" id="GLY73833.1"/>
    </source>
</evidence>
<accession>A0A9W6RDJ3</accession>